<dbReference type="FunFam" id="3.40.50.10380:FF:000003">
    <property type="entry name" value="NADP-dependent malic enzyme"/>
    <property type="match status" value="1"/>
</dbReference>
<feature type="domain" description="Malic enzyme N-terminal" evidence="10">
    <location>
        <begin position="16"/>
        <end position="149"/>
    </location>
</feature>
<dbReference type="KEGG" id="blr:BRLA_c009030"/>
<dbReference type="Proteomes" id="UP000005850">
    <property type="component" value="Chromosome"/>
</dbReference>
<evidence type="ECO:0000256" key="3">
    <source>
        <dbReference type="ARBA" id="ARBA00022723"/>
    </source>
</evidence>
<keyword evidence="4 11" id="KW-0560">Oxidoreductase</keyword>
<feature type="binding site" evidence="7">
    <location>
        <position position="134"/>
    </location>
    <ligand>
        <name>a divalent metal cation</name>
        <dbReference type="ChEBI" id="CHEBI:60240"/>
    </ligand>
</feature>
<dbReference type="GO" id="GO:0051287">
    <property type="term" value="F:NAD binding"/>
    <property type="evidence" value="ECO:0007669"/>
    <property type="project" value="InterPro"/>
</dbReference>
<feature type="active site" description="Proton acceptor" evidence="5">
    <location>
        <position position="92"/>
    </location>
</feature>
<feature type="binding site" evidence="6">
    <location>
        <position position="317"/>
    </location>
    <ligand>
        <name>(S)-malate</name>
        <dbReference type="ChEBI" id="CHEBI:15589"/>
    </ligand>
</feature>
<feature type="domain" description="Malic enzyme NAD-binding" evidence="9">
    <location>
        <begin position="161"/>
        <end position="385"/>
    </location>
</feature>
<evidence type="ECO:0000256" key="5">
    <source>
        <dbReference type="PIRSR" id="PIRSR000106-1"/>
    </source>
</evidence>
<evidence type="ECO:0000259" key="10">
    <source>
        <dbReference type="SMART" id="SM01274"/>
    </source>
</evidence>
<dbReference type="GO" id="GO:0004470">
    <property type="term" value="F:malic enzyme activity"/>
    <property type="evidence" value="ECO:0007669"/>
    <property type="project" value="InterPro"/>
</dbReference>
<dbReference type="Pfam" id="PF03949">
    <property type="entry name" value="Malic_M"/>
    <property type="match status" value="1"/>
</dbReference>
<evidence type="ECO:0000259" key="9">
    <source>
        <dbReference type="SMART" id="SM00919"/>
    </source>
</evidence>
<dbReference type="HOGENOM" id="CLU_034446_2_1_9"/>
<feature type="binding site" evidence="7">
    <location>
        <position position="135"/>
    </location>
    <ligand>
        <name>a divalent metal cation</name>
        <dbReference type="ChEBI" id="CHEBI:60240"/>
    </ligand>
</feature>
<dbReference type="InterPro" id="IPR015884">
    <property type="entry name" value="Malic_enzyme_CS"/>
</dbReference>
<dbReference type="Gene3D" id="3.40.50.720">
    <property type="entry name" value="NAD(P)-binding Rossmann-like Domain"/>
    <property type="match status" value="1"/>
</dbReference>
<dbReference type="SMART" id="SM00919">
    <property type="entry name" value="Malic_M"/>
    <property type="match status" value="1"/>
</dbReference>
<sequence>MSNLREEALELHRVHQGKLEAVTKVPVRDAHDLSLAYSPGVAEPCKEIFNDPSKVYEYTMKGNLVAVVSDGTAVLGLGNIGPEAAMPVMEGKAVLFKSFAGVDAFPICLNTTDKEKIIETVKLLEPTFGGVNLEDIAAPACFEIEERLKKETNIPIFHDDQHGTAIVTAAGLINALKLVNKKIEDIRVVANGAGAAGIAIIKLLLSMGVKEVIMCDTKGIVYEGRQFGMNPVKEEIALLTNRDKIEGELADAMVGADVFIGVSAAGAVTPEMVTSMNRDAIIFAMANPTPEIMPDEAKKAGAAVVGTGRSDFPNQVNNVLAFPGIFRGALDTRATQINEEMKVAAVHAIADLIEGDQLHADFVIPAPFDPRVAANVAAAVAKAAMDSGVARINVDLEEIKAKTVKLSAFSDQ</sequence>
<evidence type="ECO:0000256" key="6">
    <source>
        <dbReference type="PIRSR" id="PIRSR000106-2"/>
    </source>
</evidence>
<comment type="cofactor">
    <cofactor evidence="7">
        <name>Mg(2+)</name>
        <dbReference type="ChEBI" id="CHEBI:18420"/>
    </cofactor>
    <cofactor evidence="7">
        <name>Mn(2+)</name>
        <dbReference type="ChEBI" id="CHEBI:29035"/>
    </cofactor>
    <text evidence="7">Divalent metal cations. Prefers magnesium or manganese.</text>
</comment>
<feature type="binding site" evidence="6">
    <location>
        <position position="287"/>
    </location>
    <ligand>
        <name>(S)-malate</name>
        <dbReference type="ChEBI" id="CHEBI:15589"/>
    </ligand>
</feature>
<dbReference type="InterPro" id="IPR012302">
    <property type="entry name" value="Malic_NAD-bd"/>
</dbReference>
<dbReference type="GO" id="GO:0016616">
    <property type="term" value="F:oxidoreductase activity, acting on the CH-OH group of donors, NAD or NADP as acceptor"/>
    <property type="evidence" value="ECO:0007669"/>
    <property type="project" value="InterPro"/>
</dbReference>
<dbReference type="EMBL" id="CP007806">
    <property type="protein sequence ID" value="AIG25244.1"/>
    <property type="molecule type" value="Genomic_DNA"/>
</dbReference>
<accession>A0A075R069</accession>
<dbReference type="SMART" id="SM01274">
    <property type="entry name" value="malic"/>
    <property type="match status" value="1"/>
</dbReference>
<dbReference type="PANTHER" id="PTHR43237:SF4">
    <property type="entry name" value="NADP-DEPENDENT MALIC ENZYME"/>
    <property type="match status" value="1"/>
</dbReference>
<dbReference type="eggNOG" id="COG0281">
    <property type="taxonomic scope" value="Bacteria"/>
</dbReference>
<dbReference type="PANTHER" id="PTHR43237">
    <property type="entry name" value="NADP-DEPENDENT MALIC ENZYME"/>
    <property type="match status" value="1"/>
</dbReference>
<dbReference type="InterPro" id="IPR051674">
    <property type="entry name" value="Malate_Decarboxylase"/>
</dbReference>
<dbReference type="SUPFAM" id="SSF53223">
    <property type="entry name" value="Aminoacid dehydrogenase-like, N-terminal domain"/>
    <property type="match status" value="1"/>
</dbReference>
<comment type="cofactor">
    <cofactor evidence="1">
        <name>Mn(2+)</name>
        <dbReference type="ChEBI" id="CHEBI:29035"/>
    </cofactor>
</comment>
<dbReference type="RefSeq" id="WP_003335248.1">
    <property type="nucleotide sequence ID" value="NZ_CP007806.1"/>
</dbReference>
<evidence type="ECO:0000256" key="2">
    <source>
        <dbReference type="ARBA" id="ARBA00008785"/>
    </source>
</evidence>
<evidence type="ECO:0000313" key="12">
    <source>
        <dbReference type="Proteomes" id="UP000005850"/>
    </source>
</evidence>
<evidence type="ECO:0000256" key="7">
    <source>
        <dbReference type="PIRSR" id="PIRSR000106-3"/>
    </source>
</evidence>
<dbReference type="AlphaFoldDB" id="A0A075R069"/>
<evidence type="ECO:0000256" key="8">
    <source>
        <dbReference type="RuleBase" id="RU003427"/>
    </source>
</evidence>
<proteinExistence type="inferred from homology"/>
<dbReference type="SUPFAM" id="SSF51735">
    <property type="entry name" value="NAD(P)-binding Rossmann-fold domains"/>
    <property type="match status" value="1"/>
</dbReference>
<dbReference type="GO" id="GO:0046872">
    <property type="term" value="F:metal ion binding"/>
    <property type="evidence" value="ECO:0007669"/>
    <property type="project" value="UniProtKB-KW"/>
</dbReference>
<gene>
    <name evidence="11" type="ORF">BRLA_c009030</name>
</gene>
<comment type="similarity">
    <text evidence="2 8">Belongs to the malic enzymes family.</text>
</comment>
<evidence type="ECO:0000256" key="1">
    <source>
        <dbReference type="ARBA" id="ARBA00001936"/>
    </source>
</evidence>
<reference evidence="11 12" key="1">
    <citation type="journal article" date="2011" name="J. Bacteriol.">
        <title>Genome sequence of Brevibacillus laterosporus LMG 15441, a pathogen of invertebrates.</title>
        <authorList>
            <person name="Djukic M."/>
            <person name="Poehlein A."/>
            <person name="Thurmer A."/>
            <person name="Daniel R."/>
        </authorList>
    </citation>
    <scope>NUCLEOTIDE SEQUENCE [LARGE SCALE GENOMIC DNA]</scope>
    <source>
        <strain evidence="11 12">LMG 15441</strain>
    </source>
</reference>
<dbReference type="PRINTS" id="PR00072">
    <property type="entry name" value="MALOXRDTASE"/>
</dbReference>
<name>A0A075R069_BRELA</name>
<dbReference type="EC" id="1.1.1.38" evidence="11"/>
<dbReference type="InterPro" id="IPR037062">
    <property type="entry name" value="Malic_N_dom_sf"/>
</dbReference>
<dbReference type="STRING" id="1042163.BRLA_c009030"/>
<dbReference type="PROSITE" id="PS00331">
    <property type="entry name" value="MALIC_ENZYMES"/>
    <property type="match status" value="1"/>
</dbReference>
<evidence type="ECO:0000313" key="11">
    <source>
        <dbReference type="EMBL" id="AIG25244.1"/>
    </source>
</evidence>
<dbReference type="InterPro" id="IPR012301">
    <property type="entry name" value="Malic_N_dom"/>
</dbReference>
<dbReference type="InterPro" id="IPR046346">
    <property type="entry name" value="Aminoacid_DH-like_N_sf"/>
</dbReference>
<feature type="binding site" evidence="7">
    <location>
        <position position="160"/>
    </location>
    <ligand>
        <name>a divalent metal cation</name>
        <dbReference type="ChEBI" id="CHEBI:60240"/>
    </ligand>
</feature>
<dbReference type="Pfam" id="PF00390">
    <property type="entry name" value="malic"/>
    <property type="match status" value="1"/>
</dbReference>
<keyword evidence="12" id="KW-1185">Reference proteome</keyword>
<organism evidence="11 12">
    <name type="scientific">Brevibacillus laterosporus LMG 15441</name>
    <dbReference type="NCBI Taxonomy" id="1042163"/>
    <lineage>
        <taxon>Bacteria</taxon>
        <taxon>Bacillati</taxon>
        <taxon>Bacillota</taxon>
        <taxon>Bacilli</taxon>
        <taxon>Bacillales</taxon>
        <taxon>Paenibacillaceae</taxon>
        <taxon>Brevibacillus</taxon>
    </lineage>
</organism>
<dbReference type="InterPro" id="IPR036291">
    <property type="entry name" value="NAD(P)-bd_dom_sf"/>
</dbReference>
<protein>
    <submittedName>
        <fullName evidence="11">NAD-dependent malic enzyme</fullName>
        <ecNumber evidence="11">1.1.1.38</ecNumber>
    </submittedName>
</protein>
<feature type="active site" description="Proton donor" evidence="5">
    <location>
        <position position="37"/>
    </location>
</feature>
<dbReference type="InterPro" id="IPR001891">
    <property type="entry name" value="Malic_OxRdtase"/>
</dbReference>
<dbReference type="CDD" id="cd05311">
    <property type="entry name" value="NAD_bind_2_malic_enz"/>
    <property type="match status" value="1"/>
</dbReference>
<dbReference type="InterPro" id="IPR045213">
    <property type="entry name" value="Malic_NAD-bd_bact_type"/>
</dbReference>
<keyword evidence="3 7" id="KW-0479">Metal-binding</keyword>
<dbReference type="PIRSF" id="PIRSF000106">
    <property type="entry name" value="ME"/>
    <property type="match status" value="1"/>
</dbReference>
<dbReference type="FunFam" id="3.40.50.720:FF:000095">
    <property type="entry name" value="NADP-dependent malic enzyme"/>
    <property type="match status" value="1"/>
</dbReference>
<evidence type="ECO:0000256" key="4">
    <source>
        <dbReference type="ARBA" id="ARBA00023002"/>
    </source>
</evidence>
<dbReference type="Gene3D" id="3.40.50.10380">
    <property type="entry name" value="Malic enzyme, N-terminal domain"/>
    <property type="match status" value="1"/>
</dbReference>